<sequence>MLGSLGLSISLNLALVYQEPRFSCKSTVLIYNDSVRRYSSHPIKSSRKNERAIVVHCIFAGQSLARCSKPSEKFCASVDRPHWLP</sequence>
<reference evidence="2" key="1">
    <citation type="journal article" date="2022" name="Mol. Ecol. Resour.">
        <title>The genomes of chicory, endive, great burdock and yacon provide insights into Asteraceae palaeo-polyploidization history and plant inulin production.</title>
        <authorList>
            <person name="Fan W."/>
            <person name="Wang S."/>
            <person name="Wang H."/>
            <person name="Wang A."/>
            <person name="Jiang F."/>
            <person name="Liu H."/>
            <person name="Zhao H."/>
            <person name="Xu D."/>
            <person name="Zhang Y."/>
        </authorList>
    </citation>
    <scope>NUCLEOTIDE SEQUENCE [LARGE SCALE GENOMIC DNA]</scope>
    <source>
        <strain evidence="2">cv. Punajuju</strain>
    </source>
</reference>
<reference evidence="1 2" key="2">
    <citation type="journal article" date="2022" name="Mol. Ecol. Resour.">
        <title>The genomes of chicory, endive, great burdock and yacon provide insights into Asteraceae paleo-polyploidization history and plant inulin production.</title>
        <authorList>
            <person name="Fan W."/>
            <person name="Wang S."/>
            <person name="Wang H."/>
            <person name="Wang A."/>
            <person name="Jiang F."/>
            <person name="Liu H."/>
            <person name="Zhao H."/>
            <person name="Xu D."/>
            <person name="Zhang Y."/>
        </authorList>
    </citation>
    <scope>NUCLEOTIDE SEQUENCE [LARGE SCALE GENOMIC DNA]</scope>
    <source>
        <strain evidence="2">cv. Punajuju</strain>
        <tissue evidence="1">Leaves</tissue>
    </source>
</reference>
<keyword evidence="2" id="KW-1185">Reference proteome</keyword>
<comment type="caution">
    <text evidence="1">The sequence shown here is derived from an EMBL/GenBank/DDBJ whole genome shotgun (WGS) entry which is preliminary data.</text>
</comment>
<dbReference type="Proteomes" id="UP001055811">
    <property type="component" value="Linkage Group LG06"/>
</dbReference>
<evidence type="ECO:0000313" key="1">
    <source>
        <dbReference type="EMBL" id="KAI3722237.1"/>
    </source>
</evidence>
<dbReference type="EMBL" id="CM042014">
    <property type="protein sequence ID" value="KAI3722237.1"/>
    <property type="molecule type" value="Genomic_DNA"/>
</dbReference>
<organism evidence="1 2">
    <name type="scientific">Cichorium intybus</name>
    <name type="common">Chicory</name>
    <dbReference type="NCBI Taxonomy" id="13427"/>
    <lineage>
        <taxon>Eukaryota</taxon>
        <taxon>Viridiplantae</taxon>
        <taxon>Streptophyta</taxon>
        <taxon>Embryophyta</taxon>
        <taxon>Tracheophyta</taxon>
        <taxon>Spermatophyta</taxon>
        <taxon>Magnoliopsida</taxon>
        <taxon>eudicotyledons</taxon>
        <taxon>Gunneridae</taxon>
        <taxon>Pentapetalae</taxon>
        <taxon>asterids</taxon>
        <taxon>campanulids</taxon>
        <taxon>Asterales</taxon>
        <taxon>Asteraceae</taxon>
        <taxon>Cichorioideae</taxon>
        <taxon>Cichorieae</taxon>
        <taxon>Cichoriinae</taxon>
        <taxon>Cichorium</taxon>
    </lineage>
</organism>
<gene>
    <name evidence="1" type="ORF">L2E82_33268</name>
</gene>
<evidence type="ECO:0000313" key="2">
    <source>
        <dbReference type="Proteomes" id="UP001055811"/>
    </source>
</evidence>
<protein>
    <submittedName>
        <fullName evidence="1">Uncharacterized protein</fullName>
    </submittedName>
</protein>
<proteinExistence type="predicted"/>
<accession>A0ACB9BJP2</accession>
<name>A0ACB9BJP2_CICIN</name>